<dbReference type="InterPro" id="IPR011513">
    <property type="entry name" value="Nse1"/>
</dbReference>
<proteinExistence type="inferred from homology"/>
<comment type="catalytic activity">
    <reaction evidence="3">
        <text>S-ubiquitinyl-[E2 ubiquitin-conjugating enzyme]-L-cysteine + [acceptor protein]-L-lysine = [E2 ubiquitin-conjugating enzyme]-L-cysteine + N(6)-ubiquitinyl-[acceptor protein]-L-lysine.</text>
        <dbReference type="EC" id="2.3.2.27"/>
    </reaction>
</comment>
<dbReference type="Proteomes" id="UP001652626">
    <property type="component" value="Chromosome 12"/>
</dbReference>
<evidence type="ECO:0000256" key="2">
    <source>
        <dbReference type="ARBA" id="ARBA00022833"/>
    </source>
</evidence>
<dbReference type="EC" id="2.3.2.27" evidence="3"/>
<feature type="compositionally biased region" description="Acidic residues" evidence="4">
    <location>
        <begin position="254"/>
        <end position="265"/>
    </location>
</feature>
<evidence type="ECO:0000256" key="4">
    <source>
        <dbReference type="SAM" id="MobiDB-lite"/>
    </source>
</evidence>
<dbReference type="InterPro" id="IPR002219">
    <property type="entry name" value="PKC_DAG/PE"/>
</dbReference>
<keyword evidence="3" id="KW-0863">Zinc-finger</keyword>
<keyword evidence="3" id="KW-0227">DNA damage</keyword>
<dbReference type="AlphaFoldDB" id="A0A8B8HKZ1"/>
<dbReference type="PANTHER" id="PTHR20973">
    <property type="entry name" value="NON-SMC ELEMENT 1-RELATED"/>
    <property type="match status" value="1"/>
</dbReference>
<evidence type="ECO:0000256" key="1">
    <source>
        <dbReference type="ARBA" id="ARBA00022723"/>
    </source>
</evidence>
<keyword evidence="3" id="KW-0233">DNA recombination</keyword>
<evidence type="ECO:0000259" key="5">
    <source>
        <dbReference type="PROSITE" id="PS50081"/>
    </source>
</evidence>
<comment type="subunit">
    <text evidence="3">Component of the Smc5-Smc6 complex.</text>
</comment>
<dbReference type="PANTHER" id="PTHR20973:SF0">
    <property type="entry name" value="NON-STRUCTURAL MAINTENANCE OF CHROMOSOMES ELEMENT 1 HOMOLOG"/>
    <property type="match status" value="1"/>
</dbReference>
<keyword evidence="3" id="KW-0539">Nucleus</keyword>
<dbReference type="Gene3D" id="3.90.1150.220">
    <property type="match status" value="1"/>
</dbReference>
<comment type="similarity">
    <text evidence="3">Belongs to the NSE1 family.</text>
</comment>
<evidence type="ECO:0000313" key="6">
    <source>
        <dbReference type="Proteomes" id="UP001652626"/>
    </source>
</evidence>
<keyword evidence="1 3" id="KW-0479">Metal-binding</keyword>
<name>A0A8B8HKZ1_VANTA</name>
<gene>
    <name evidence="7" type="primary">LOC113393028</name>
</gene>
<sequence>MSYDNIHRFLLRSVASLGVLSFHDTEEILSKSFPETEFAINDLVQNINEKLKPLKQQIKIVNEETTMQKNLVFISLGCDITTKTQNMFSSEQLDYFRILLEQIMTTESRQITAIQAINLAGKGSVAITDAEALLLIWCRMHYLEKIGSNYAIGLRAIHEFERYFQENMPDRVPNCCLCNQSVFRGYNCPGCDEAIHTNCLKNYSDKHHKWPCCKADFYESHLERLDCQGMSQTLHSKRQTQGEPSNVSNRTVEIEDSDQETEETTVEISQSKKRKRKTK</sequence>
<comment type="subcellular location">
    <subcellularLocation>
        <location evidence="3">Nucleus</location>
    </subcellularLocation>
</comment>
<dbReference type="GO" id="GO:0008270">
    <property type="term" value="F:zinc ion binding"/>
    <property type="evidence" value="ECO:0007669"/>
    <property type="project" value="UniProtKB-KW"/>
</dbReference>
<dbReference type="Pfam" id="PF07574">
    <property type="entry name" value="SMC_Nse1"/>
    <property type="match status" value="1"/>
</dbReference>
<keyword evidence="2 3" id="KW-0862">Zinc</keyword>
<keyword evidence="3" id="KW-0833">Ubl conjugation pathway</keyword>
<evidence type="ECO:0000256" key="3">
    <source>
        <dbReference type="RuleBase" id="RU368018"/>
    </source>
</evidence>
<organism evidence="6 7">
    <name type="scientific">Vanessa tameamea</name>
    <name type="common">Kamehameha butterfly</name>
    <dbReference type="NCBI Taxonomy" id="334116"/>
    <lineage>
        <taxon>Eukaryota</taxon>
        <taxon>Metazoa</taxon>
        <taxon>Ecdysozoa</taxon>
        <taxon>Arthropoda</taxon>
        <taxon>Hexapoda</taxon>
        <taxon>Insecta</taxon>
        <taxon>Pterygota</taxon>
        <taxon>Neoptera</taxon>
        <taxon>Endopterygota</taxon>
        <taxon>Lepidoptera</taxon>
        <taxon>Glossata</taxon>
        <taxon>Ditrysia</taxon>
        <taxon>Papilionoidea</taxon>
        <taxon>Nymphalidae</taxon>
        <taxon>Nymphalinae</taxon>
        <taxon>Vanessa</taxon>
    </lineage>
</organism>
<dbReference type="InterPro" id="IPR036388">
    <property type="entry name" value="WH-like_DNA-bd_sf"/>
</dbReference>
<feature type="region of interest" description="Disordered" evidence="4">
    <location>
        <begin position="233"/>
        <end position="279"/>
    </location>
</feature>
<dbReference type="GeneID" id="113393028"/>
<dbReference type="GO" id="GO:0030915">
    <property type="term" value="C:Smc5-Smc6 complex"/>
    <property type="evidence" value="ECO:0007669"/>
    <property type="project" value="UniProtKB-UniRule"/>
</dbReference>
<feature type="compositionally biased region" description="Polar residues" evidence="4">
    <location>
        <begin position="233"/>
        <end position="251"/>
    </location>
</feature>
<keyword evidence="3" id="KW-0234">DNA repair</keyword>
<dbReference type="Gene3D" id="1.10.10.10">
    <property type="entry name" value="Winged helix-like DNA-binding domain superfamily/Winged helix DNA-binding domain"/>
    <property type="match status" value="1"/>
</dbReference>
<dbReference type="SUPFAM" id="SSF57889">
    <property type="entry name" value="Cysteine-rich domain"/>
    <property type="match status" value="1"/>
</dbReference>
<dbReference type="GO" id="GO:0061630">
    <property type="term" value="F:ubiquitin protein ligase activity"/>
    <property type="evidence" value="ECO:0007669"/>
    <property type="project" value="UniProtKB-EC"/>
</dbReference>
<dbReference type="CTD" id="33938"/>
<dbReference type="GO" id="GO:0005634">
    <property type="term" value="C:nucleus"/>
    <property type="evidence" value="ECO:0007669"/>
    <property type="project" value="UniProtKB-SubCell"/>
</dbReference>
<dbReference type="GO" id="GO:0000724">
    <property type="term" value="P:double-strand break repair via homologous recombination"/>
    <property type="evidence" value="ECO:0007669"/>
    <property type="project" value="TreeGrafter"/>
</dbReference>
<dbReference type="InterPro" id="IPR046349">
    <property type="entry name" value="C1-like_sf"/>
</dbReference>
<feature type="domain" description="Phorbol-ester/DAG-type" evidence="5">
    <location>
        <begin position="157"/>
        <end position="212"/>
    </location>
</feature>
<keyword evidence="3" id="KW-0808">Transferase</keyword>
<accession>A0A8B8HKZ1</accession>
<reference evidence="7" key="1">
    <citation type="submission" date="2025-08" db="UniProtKB">
        <authorList>
            <consortium name="RefSeq"/>
        </authorList>
    </citation>
    <scope>IDENTIFICATION</scope>
    <source>
        <tissue evidence="7">Whole body</tissue>
    </source>
</reference>
<dbReference type="PROSITE" id="PS50081">
    <property type="entry name" value="ZF_DAG_PE_2"/>
    <property type="match status" value="1"/>
</dbReference>
<dbReference type="RefSeq" id="XP_026485509.1">
    <property type="nucleotide sequence ID" value="XM_026629724.2"/>
</dbReference>
<evidence type="ECO:0000313" key="7">
    <source>
        <dbReference type="RefSeq" id="XP_026485509.1"/>
    </source>
</evidence>
<keyword evidence="6" id="KW-1185">Reference proteome</keyword>
<protein>
    <recommendedName>
        <fullName evidence="3">Non-structural maintenance of chromosomes element 1 homolog</fullName>
        <ecNumber evidence="3">2.3.2.27</ecNumber>
    </recommendedName>
</protein>